<evidence type="ECO:0000256" key="2">
    <source>
        <dbReference type="SAM" id="Phobius"/>
    </source>
</evidence>
<dbReference type="AlphaFoldDB" id="A0A6J7IB41"/>
<evidence type="ECO:0000313" key="3">
    <source>
        <dbReference type="EMBL" id="CAB4928328.1"/>
    </source>
</evidence>
<accession>A0A6J7IB41</accession>
<feature type="transmembrane region" description="Helical" evidence="2">
    <location>
        <begin position="217"/>
        <end position="235"/>
    </location>
</feature>
<keyword evidence="2" id="KW-1133">Transmembrane helix</keyword>
<feature type="compositionally biased region" description="Polar residues" evidence="1">
    <location>
        <begin position="49"/>
        <end position="61"/>
    </location>
</feature>
<feature type="compositionally biased region" description="Basic and acidic residues" evidence="1">
    <location>
        <begin position="80"/>
        <end position="101"/>
    </location>
</feature>
<organism evidence="3">
    <name type="scientific">freshwater metagenome</name>
    <dbReference type="NCBI Taxonomy" id="449393"/>
    <lineage>
        <taxon>unclassified sequences</taxon>
        <taxon>metagenomes</taxon>
        <taxon>ecological metagenomes</taxon>
    </lineage>
</organism>
<feature type="transmembrane region" description="Helical" evidence="2">
    <location>
        <begin position="170"/>
        <end position="187"/>
    </location>
</feature>
<evidence type="ECO:0000256" key="1">
    <source>
        <dbReference type="SAM" id="MobiDB-lite"/>
    </source>
</evidence>
<feature type="transmembrane region" description="Helical" evidence="2">
    <location>
        <begin position="480"/>
        <end position="498"/>
    </location>
</feature>
<gene>
    <name evidence="3" type="ORF">UFOPK3564_02231</name>
</gene>
<reference evidence="3" key="1">
    <citation type="submission" date="2020-05" db="EMBL/GenBank/DDBJ databases">
        <authorList>
            <person name="Chiriac C."/>
            <person name="Salcher M."/>
            <person name="Ghai R."/>
            <person name="Kavagutti S V."/>
        </authorList>
    </citation>
    <scope>NUCLEOTIDE SEQUENCE</scope>
</reference>
<feature type="region of interest" description="Disordered" evidence="1">
    <location>
        <begin position="39"/>
        <end position="104"/>
    </location>
</feature>
<name>A0A6J7IB41_9ZZZZ</name>
<dbReference type="EMBL" id="CAFBMK010000146">
    <property type="protein sequence ID" value="CAB4928328.1"/>
    <property type="molecule type" value="Genomic_DNA"/>
</dbReference>
<keyword evidence="2" id="KW-0472">Membrane</keyword>
<feature type="transmembrane region" description="Helical" evidence="2">
    <location>
        <begin position="247"/>
        <end position="271"/>
    </location>
</feature>
<feature type="transmembrane region" description="Helical" evidence="2">
    <location>
        <begin position="338"/>
        <end position="360"/>
    </location>
</feature>
<protein>
    <submittedName>
        <fullName evidence="3">Unannotated protein</fullName>
    </submittedName>
</protein>
<sequence length="649" mass="69167">MSPRAPLVLGVLVALLLALAGQGAVAAAQTTTTVTTTVTSGQAPAAGSPLQTVSRAGSTDPNGVEYAPSATTPPAGHRLSAREASRIARQDPKGQRVRRENPGSYHRVFMKGQTRWQMSIYAKGEPLTEIGQVIVDDASGRVTESWDVPYVAWTMARGYDGAFGRTITNPYLWGVLLVLFLLPFVSLRPLRGPPVPILLLAGFSAPLAFFNNARLDWAVPLSFGLLASLFLWSTVRALRRPRAAPRPLLLLVPTSILLVVGLGLLVFRIVLNVEDGNVIDVGYASVVGADKIGSGVPVYTPFPSNVGRGDTYGPLTYLAYVPFEQLWPWSGKWDDLPAAHAAAIGLDALAAAVLFLVGRSQETVRALGNRRGTLYAYLWLACPFTAYCLNSNSNDALPAVALGLLLLVGARPFARGLAAGAAGAAKIAPFAILPVLATGRRVPSTVPVHHAPPAFWPARAADGTREPFGPRFGRGTVSGLLVLLGAGLLVLLVSFVALRGLNFPHLLDRTVGYQAGRPAPFMPWGFPDYDLPGWVRDAVRWVAVAFAVLVAFVPRRHDVTGTAAIVMAVILGLQMATEYWFYLYLVWLVPLVIAAAVGDRPLRWPGPPADGHPGVVPRMHGPVPEEDAPWAADVRRQEAARASTPGDAG</sequence>
<feature type="transmembrane region" description="Helical" evidence="2">
    <location>
        <begin position="538"/>
        <end position="554"/>
    </location>
</feature>
<keyword evidence="2" id="KW-0812">Transmembrane</keyword>
<proteinExistence type="predicted"/>
<feature type="region of interest" description="Disordered" evidence="1">
    <location>
        <begin position="608"/>
        <end position="649"/>
    </location>
</feature>
<feature type="transmembrane region" description="Helical" evidence="2">
    <location>
        <begin position="581"/>
        <end position="598"/>
    </location>
</feature>